<dbReference type="Gene3D" id="3.40.50.150">
    <property type="entry name" value="Vaccinia Virus protein VP39"/>
    <property type="match status" value="1"/>
</dbReference>
<dbReference type="SUPFAM" id="SSF53335">
    <property type="entry name" value="S-adenosyl-L-methionine-dependent methyltransferases"/>
    <property type="match status" value="1"/>
</dbReference>
<dbReference type="Proteomes" id="UP000515317">
    <property type="component" value="Chromosome"/>
</dbReference>
<evidence type="ECO:0000313" key="1">
    <source>
        <dbReference type="EMBL" id="BCJ91160.1"/>
    </source>
</evidence>
<proteinExistence type="predicted"/>
<dbReference type="RefSeq" id="WP_222874826.1">
    <property type="nucleotide sequence ID" value="NZ_AP023361.1"/>
</dbReference>
<sequence>MRKLFLDVGGNCGQTLEEVLKPSYLFDLIYFFEPVAEPFTEASRRFADERRVEWCPFGLSNRNGSFTVYGSGVGMSVYAGKGGEKTCLTGELVSASAFFRDHISEDDLVVMKLNCEGSECDIMNDLLDSGEIRKVRNVMIDFDVRKIPDKAHEEAELMERMRESGFSRYSLQKKVMKGKTHQLRLRNWLTGLRFADQITTYRRSWSLSALFFGR</sequence>
<evidence type="ECO:0008006" key="3">
    <source>
        <dbReference type="Google" id="ProtNLM"/>
    </source>
</evidence>
<dbReference type="InterPro" id="IPR029063">
    <property type="entry name" value="SAM-dependent_MTases_sf"/>
</dbReference>
<name>A0A6S6QVV4_9HYPH</name>
<gene>
    <name evidence="1" type="ORF">IZ6_18950</name>
</gene>
<dbReference type="KEGG" id="tso:IZ6_18950"/>
<dbReference type="AlphaFoldDB" id="A0A6S6QVV4"/>
<keyword evidence="2" id="KW-1185">Reference proteome</keyword>
<dbReference type="EMBL" id="AP023361">
    <property type="protein sequence ID" value="BCJ91160.1"/>
    <property type="molecule type" value="Genomic_DNA"/>
</dbReference>
<protein>
    <recommendedName>
        <fullName evidence="3">FkbM family methyltransferase</fullName>
    </recommendedName>
</protein>
<accession>A0A6S6QVV4</accession>
<evidence type="ECO:0000313" key="2">
    <source>
        <dbReference type="Proteomes" id="UP000515317"/>
    </source>
</evidence>
<organism evidence="1 2">
    <name type="scientific">Terrihabitans soli</name>
    <dbReference type="NCBI Taxonomy" id="708113"/>
    <lineage>
        <taxon>Bacteria</taxon>
        <taxon>Pseudomonadati</taxon>
        <taxon>Pseudomonadota</taxon>
        <taxon>Alphaproteobacteria</taxon>
        <taxon>Hyphomicrobiales</taxon>
        <taxon>Terrihabitans</taxon>
    </lineage>
</organism>
<reference evidence="1 2" key="1">
    <citation type="submission" date="2020-08" db="EMBL/GenBank/DDBJ databases">
        <title>Genome sequence of Rhizobiales bacterium strain IZ6.</title>
        <authorList>
            <person name="Nakai R."/>
            <person name="Naganuma T."/>
        </authorList>
    </citation>
    <scope>NUCLEOTIDE SEQUENCE [LARGE SCALE GENOMIC DNA]</scope>
    <source>
        <strain evidence="1 2">IZ6</strain>
    </source>
</reference>